<dbReference type="Gene3D" id="2.40.128.680">
    <property type="match status" value="1"/>
</dbReference>
<dbReference type="PANTHER" id="PTHR47063">
    <property type="entry name" value="RIBONUCLEASE H2 SUBUNIT C"/>
    <property type="match status" value="1"/>
</dbReference>
<dbReference type="CDD" id="cd09271">
    <property type="entry name" value="RNase_H2-C"/>
    <property type="match status" value="1"/>
</dbReference>
<dbReference type="AlphaFoldDB" id="A0A9D4LII3"/>
<organism evidence="1 2">
    <name type="scientific">Dreissena polymorpha</name>
    <name type="common">Zebra mussel</name>
    <name type="synonym">Mytilus polymorpha</name>
    <dbReference type="NCBI Taxonomy" id="45954"/>
    <lineage>
        <taxon>Eukaryota</taxon>
        <taxon>Metazoa</taxon>
        <taxon>Spiralia</taxon>
        <taxon>Lophotrochozoa</taxon>
        <taxon>Mollusca</taxon>
        <taxon>Bivalvia</taxon>
        <taxon>Autobranchia</taxon>
        <taxon>Heteroconchia</taxon>
        <taxon>Euheterodonta</taxon>
        <taxon>Imparidentia</taxon>
        <taxon>Neoheterodontei</taxon>
        <taxon>Myida</taxon>
        <taxon>Dreissenoidea</taxon>
        <taxon>Dreissenidae</taxon>
        <taxon>Dreissena</taxon>
    </lineage>
</organism>
<dbReference type="InterPro" id="IPR013924">
    <property type="entry name" value="RNase_H2_suC"/>
</dbReference>
<name>A0A9D4LII3_DREPO</name>
<dbReference type="Pfam" id="PF08615">
    <property type="entry name" value="RNase_H2_suC"/>
    <property type="match status" value="1"/>
</dbReference>
<dbReference type="GO" id="GO:0006401">
    <property type="term" value="P:RNA catabolic process"/>
    <property type="evidence" value="ECO:0007669"/>
    <property type="project" value="InterPro"/>
</dbReference>
<keyword evidence="2" id="KW-1185">Reference proteome</keyword>
<dbReference type="InterPro" id="IPR052863">
    <property type="entry name" value="RNase_H2_subunit_C"/>
</dbReference>
<dbReference type="Proteomes" id="UP000828390">
    <property type="component" value="Unassembled WGS sequence"/>
</dbReference>
<evidence type="ECO:0000313" key="1">
    <source>
        <dbReference type="EMBL" id="KAH3859312.1"/>
    </source>
</evidence>
<dbReference type="GO" id="GO:0032299">
    <property type="term" value="C:ribonuclease H2 complex"/>
    <property type="evidence" value="ECO:0007669"/>
    <property type="project" value="InterPro"/>
</dbReference>
<reference evidence="1" key="2">
    <citation type="submission" date="2020-11" db="EMBL/GenBank/DDBJ databases">
        <authorList>
            <person name="McCartney M.A."/>
            <person name="Auch B."/>
            <person name="Kono T."/>
            <person name="Mallez S."/>
            <person name="Becker A."/>
            <person name="Gohl D.M."/>
            <person name="Silverstein K.A.T."/>
            <person name="Koren S."/>
            <person name="Bechman K.B."/>
            <person name="Herman A."/>
            <person name="Abrahante J.E."/>
            <person name="Garbe J."/>
        </authorList>
    </citation>
    <scope>NUCLEOTIDE SEQUENCE</scope>
    <source>
        <strain evidence="1">Duluth1</strain>
        <tissue evidence="1">Whole animal</tissue>
    </source>
</reference>
<sequence length="145" mass="16131">MTTFLKLSPNSQLEEDKLHLVPADIQYNGQANVNSYFATTIRQTEDKMTSSLRGRPLQGAKFEVPSGYTGIFLTESRRPVVEGDDRELTGRQTFKGFTYWNLDRSPGDGDAIKQAMNWIGIAKILHSPLSAEEGSQSSLKSEVSM</sequence>
<comment type="caution">
    <text evidence="1">The sequence shown here is derived from an EMBL/GenBank/DDBJ whole genome shotgun (WGS) entry which is preliminary data.</text>
</comment>
<dbReference type="EMBL" id="JAIWYP010000003">
    <property type="protein sequence ID" value="KAH3859312.1"/>
    <property type="molecule type" value="Genomic_DNA"/>
</dbReference>
<proteinExistence type="predicted"/>
<evidence type="ECO:0000313" key="2">
    <source>
        <dbReference type="Proteomes" id="UP000828390"/>
    </source>
</evidence>
<gene>
    <name evidence="1" type="ORF">DPMN_102030</name>
</gene>
<dbReference type="PANTHER" id="PTHR47063:SF1">
    <property type="entry name" value="RIBONUCLEASE H2 SUBUNIT C"/>
    <property type="match status" value="1"/>
</dbReference>
<dbReference type="OrthoDB" id="6222486at2759"/>
<accession>A0A9D4LII3</accession>
<reference evidence="1" key="1">
    <citation type="journal article" date="2019" name="bioRxiv">
        <title>The Genome of the Zebra Mussel, Dreissena polymorpha: A Resource for Invasive Species Research.</title>
        <authorList>
            <person name="McCartney M.A."/>
            <person name="Auch B."/>
            <person name="Kono T."/>
            <person name="Mallez S."/>
            <person name="Zhang Y."/>
            <person name="Obille A."/>
            <person name="Becker A."/>
            <person name="Abrahante J.E."/>
            <person name="Garbe J."/>
            <person name="Badalamenti J.P."/>
            <person name="Herman A."/>
            <person name="Mangelson H."/>
            <person name="Liachko I."/>
            <person name="Sullivan S."/>
            <person name="Sone E.D."/>
            <person name="Koren S."/>
            <person name="Silverstein K.A.T."/>
            <person name="Beckman K.B."/>
            <person name="Gohl D.M."/>
        </authorList>
    </citation>
    <scope>NUCLEOTIDE SEQUENCE</scope>
    <source>
        <strain evidence="1">Duluth1</strain>
        <tissue evidence="1">Whole animal</tissue>
    </source>
</reference>
<protein>
    <submittedName>
        <fullName evidence="1">Uncharacterized protein</fullName>
    </submittedName>
</protein>